<dbReference type="AlphaFoldDB" id="A0A0A9FLI7"/>
<dbReference type="EMBL" id="GBRH01188773">
    <property type="protein sequence ID" value="JAE09123.1"/>
    <property type="molecule type" value="Transcribed_RNA"/>
</dbReference>
<accession>A0A0A9FLI7</accession>
<evidence type="ECO:0000313" key="1">
    <source>
        <dbReference type="EMBL" id="JAE09123.1"/>
    </source>
</evidence>
<reference evidence="1" key="1">
    <citation type="submission" date="2014-09" db="EMBL/GenBank/DDBJ databases">
        <authorList>
            <person name="Magalhaes I.L.F."/>
            <person name="Oliveira U."/>
            <person name="Santos F.R."/>
            <person name="Vidigal T.H.D.A."/>
            <person name="Brescovit A.D."/>
            <person name="Santos A.J."/>
        </authorList>
    </citation>
    <scope>NUCLEOTIDE SEQUENCE</scope>
    <source>
        <tissue evidence="1">Shoot tissue taken approximately 20 cm above the soil surface</tissue>
    </source>
</reference>
<proteinExistence type="predicted"/>
<reference evidence="1" key="2">
    <citation type="journal article" date="2015" name="Data Brief">
        <title>Shoot transcriptome of the giant reed, Arundo donax.</title>
        <authorList>
            <person name="Barrero R.A."/>
            <person name="Guerrero F.D."/>
            <person name="Moolhuijzen P."/>
            <person name="Goolsby J.A."/>
            <person name="Tidwell J."/>
            <person name="Bellgard S.E."/>
            <person name="Bellgard M.I."/>
        </authorList>
    </citation>
    <scope>NUCLEOTIDE SEQUENCE</scope>
    <source>
        <tissue evidence="1">Shoot tissue taken approximately 20 cm above the soil surface</tissue>
    </source>
</reference>
<organism evidence="1">
    <name type="scientific">Arundo donax</name>
    <name type="common">Giant reed</name>
    <name type="synonym">Donax arundinaceus</name>
    <dbReference type="NCBI Taxonomy" id="35708"/>
    <lineage>
        <taxon>Eukaryota</taxon>
        <taxon>Viridiplantae</taxon>
        <taxon>Streptophyta</taxon>
        <taxon>Embryophyta</taxon>
        <taxon>Tracheophyta</taxon>
        <taxon>Spermatophyta</taxon>
        <taxon>Magnoliopsida</taxon>
        <taxon>Liliopsida</taxon>
        <taxon>Poales</taxon>
        <taxon>Poaceae</taxon>
        <taxon>PACMAD clade</taxon>
        <taxon>Arundinoideae</taxon>
        <taxon>Arundineae</taxon>
        <taxon>Arundo</taxon>
    </lineage>
</organism>
<protein>
    <submittedName>
        <fullName evidence="1">Uncharacterized protein</fullName>
    </submittedName>
</protein>
<sequence length="111" mass="12405">MLTKYVSPFAPPCNALLVHHQRFVATGEAVRVIEQAPSYEPAGDNGASICSSFRFARSCVVDLLRISQLRIATALYIPSMVLVELVELIIYVDWLLHILRDLENPCASLIY</sequence>
<name>A0A0A9FLI7_ARUDO</name>